<evidence type="ECO:0000313" key="7">
    <source>
        <dbReference type="EMBL" id="GEQ14598.1"/>
    </source>
</evidence>
<evidence type="ECO:0000256" key="4">
    <source>
        <dbReference type="SAM" id="Phobius"/>
    </source>
</evidence>
<evidence type="ECO:0000256" key="2">
    <source>
        <dbReference type="ARBA" id="ARBA00022676"/>
    </source>
</evidence>
<dbReference type="GO" id="GO:0016757">
    <property type="term" value="F:glycosyltransferase activity"/>
    <property type="evidence" value="ECO:0007669"/>
    <property type="project" value="UniProtKB-KW"/>
</dbReference>
<organism evidence="7 8">
    <name type="scientific">Knoellia locipacati</name>
    <dbReference type="NCBI Taxonomy" id="882824"/>
    <lineage>
        <taxon>Bacteria</taxon>
        <taxon>Bacillati</taxon>
        <taxon>Actinomycetota</taxon>
        <taxon>Actinomycetes</taxon>
        <taxon>Micrococcales</taxon>
        <taxon>Intrasporangiaceae</taxon>
        <taxon>Knoellia</taxon>
    </lineage>
</organism>
<dbReference type="Pfam" id="PF13632">
    <property type="entry name" value="Glyco_trans_2_3"/>
    <property type="match status" value="1"/>
</dbReference>
<dbReference type="Gene3D" id="3.90.550.10">
    <property type="entry name" value="Spore Coat Polysaccharide Biosynthesis Protein SpsA, Chain A"/>
    <property type="match status" value="1"/>
</dbReference>
<feature type="domain" description="Glycosyltransferase 2-like" evidence="5">
    <location>
        <begin position="73"/>
        <end position="121"/>
    </location>
</feature>
<dbReference type="PANTHER" id="PTHR43630">
    <property type="entry name" value="POLY-BETA-1,6-N-ACETYL-D-GLUCOSAMINE SYNTHASE"/>
    <property type="match status" value="1"/>
</dbReference>
<keyword evidence="3 7" id="KW-0808">Transferase</keyword>
<keyword evidence="8" id="KW-1185">Reference proteome</keyword>
<feature type="transmembrane region" description="Helical" evidence="4">
    <location>
        <begin position="396"/>
        <end position="420"/>
    </location>
</feature>
<dbReference type="InterPro" id="IPR001173">
    <property type="entry name" value="Glyco_trans_2-like"/>
</dbReference>
<evidence type="ECO:0000256" key="3">
    <source>
        <dbReference type="ARBA" id="ARBA00022679"/>
    </source>
</evidence>
<dbReference type="PANTHER" id="PTHR43630:SF1">
    <property type="entry name" value="POLY-BETA-1,6-N-ACETYL-D-GLUCOSAMINE SYNTHASE"/>
    <property type="match status" value="1"/>
</dbReference>
<reference evidence="7 8" key="1">
    <citation type="submission" date="2019-07" db="EMBL/GenBank/DDBJ databases">
        <title>Whole genome shotgun sequence of Knoellia locipacati NBRC 109775.</title>
        <authorList>
            <person name="Hosoyama A."/>
            <person name="Uohara A."/>
            <person name="Ohji S."/>
            <person name="Ichikawa N."/>
        </authorList>
    </citation>
    <scope>NUCLEOTIDE SEQUENCE [LARGE SCALE GENOMIC DNA]</scope>
    <source>
        <strain evidence="7 8">NBRC 109775</strain>
    </source>
</reference>
<keyword evidence="4" id="KW-1133">Transmembrane helix</keyword>
<proteinExistence type="inferred from homology"/>
<dbReference type="AlphaFoldDB" id="A0A512T302"/>
<gene>
    <name evidence="7" type="ORF">KLO01_26450</name>
</gene>
<evidence type="ECO:0000313" key="8">
    <source>
        <dbReference type="Proteomes" id="UP000321793"/>
    </source>
</evidence>
<dbReference type="RefSeq" id="WP_147065840.1">
    <property type="nucleotide sequence ID" value="NZ_BAABDN010000002.1"/>
</dbReference>
<comment type="similarity">
    <text evidence="1">Belongs to the glycosyltransferase 2 family.</text>
</comment>
<sequence>MSPDDIIPGLREVVIDVLAAVQWPVLVYFVLINTSYLIFIGLAAWDFVHHLRRVEQTGRQERVASEFVPPVTLVVPMYNEAAGIVQSIQSLLSLRYPHHDVVGVDDGSSDDTFAVLKEAFDLVEVDREIPADLPVKAEVLSVHVPRNGRTPLTIIRKTNSGRSDAVNLGINAAGGELLVFVDADSILDPDALMTVTVPFADDPTRMVATGGVIRAANGSRVVAGRLVEPRMPRQLLPRIQVVEYLRAFLIGRAGWSRLGALVLISGAFGVFRRDILVEVGGLDTDSIGEDFEVLMRVHQHLKREGRDYRVKFVGEPVCWTEVPSTAKVLQKQRARWHRGLWETLWKYKHMMFNPRYGKVGMLAVPYYWFFELIAPLLEFVGLLLVVLGLVLDVINVPFAILFMLVAYGYAILVTLAAMTLEEMTFRKYARWRDLGTMLLAAIAENIGYRQLTAWWRLQGWWASLRGQKQVWGTMTRVGLGGEEGKT</sequence>
<dbReference type="SUPFAM" id="SSF53448">
    <property type="entry name" value="Nucleotide-diphospho-sugar transferases"/>
    <property type="match status" value="1"/>
</dbReference>
<dbReference type="OrthoDB" id="9797391at2"/>
<dbReference type="CDD" id="cd06423">
    <property type="entry name" value="CESA_like"/>
    <property type="match status" value="1"/>
</dbReference>
<dbReference type="EMBL" id="BKBA01000009">
    <property type="protein sequence ID" value="GEQ14598.1"/>
    <property type="molecule type" value="Genomic_DNA"/>
</dbReference>
<comment type="caution">
    <text evidence="7">The sequence shown here is derived from an EMBL/GenBank/DDBJ whole genome shotgun (WGS) entry which is preliminary data.</text>
</comment>
<dbReference type="Pfam" id="PF00535">
    <property type="entry name" value="Glycos_transf_2"/>
    <property type="match status" value="1"/>
</dbReference>
<accession>A0A512T302</accession>
<dbReference type="InterPro" id="IPR029044">
    <property type="entry name" value="Nucleotide-diphossugar_trans"/>
</dbReference>
<evidence type="ECO:0000256" key="1">
    <source>
        <dbReference type="ARBA" id="ARBA00006739"/>
    </source>
</evidence>
<feature type="transmembrane region" description="Helical" evidence="4">
    <location>
        <begin position="25"/>
        <end position="45"/>
    </location>
</feature>
<keyword evidence="2" id="KW-0328">Glycosyltransferase</keyword>
<feature type="transmembrane region" description="Helical" evidence="4">
    <location>
        <begin position="366"/>
        <end position="390"/>
    </location>
</feature>
<keyword evidence="4" id="KW-0812">Transmembrane</keyword>
<keyword evidence="4" id="KW-0472">Membrane</keyword>
<name>A0A512T302_9MICO</name>
<evidence type="ECO:0000259" key="5">
    <source>
        <dbReference type="Pfam" id="PF00535"/>
    </source>
</evidence>
<evidence type="ECO:0000259" key="6">
    <source>
        <dbReference type="Pfam" id="PF13632"/>
    </source>
</evidence>
<dbReference type="Proteomes" id="UP000321793">
    <property type="component" value="Unassembled WGS sequence"/>
</dbReference>
<protein>
    <submittedName>
        <fullName evidence="7">Glycosyl transferase family 2</fullName>
    </submittedName>
</protein>
<feature type="domain" description="Glycosyltransferase 2-like" evidence="6">
    <location>
        <begin position="179"/>
        <end position="410"/>
    </location>
</feature>